<keyword evidence="3" id="KW-0804">Transcription</keyword>
<dbReference type="OrthoDB" id="9814496at2"/>
<sequence length="142" mass="16641">MNVNESISSQLKRIARLYTRRLSVDLTNLKINGYYEVLLTLYDQKEFLTQKKLSMLLHIDKSRMVNIIYYLTQKGYTYVEQNKLDRREHFVFLSNKGEDIIPLIKSAVLKNNLLLRAGITENEFDSFMTVLSMVENNLLTAL</sequence>
<dbReference type="GO" id="GO:0003677">
    <property type="term" value="F:DNA binding"/>
    <property type="evidence" value="ECO:0007669"/>
    <property type="project" value="UniProtKB-KW"/>
</dbReference>
<evidence type="ECO:0000256" key="3">
    <source>
        <dbReference type="ARBA" id="ARBA00023163"/>
    </source>
</evidence>
<gene>
    <name evidence="5" type="ORF">MuYL_3005</name>
</gene>
<name>A0A223NYN1_9SPHI</name>
<dbReference type="Pfam" id="PF01047">
    <property type="entry name" value="MarR"/>
    <property type="match status" value="1"/>
</dbReference>
<dbReference type="PANTHER" id="PTHR42756">
    <property type="entry name" value="TRANSCRIPTIONAL REGULATOR, MARR"/>
    <property type="match status" value="1"/>
</dbReference>
<evidence type="ECO:0000256" key="1">
    <source>
        <dbReference type="ARBA" id="ARBA00023015"/>
    </source>
</evidence>
<evidence type="ECO:0000259" key="4">
    <source>
        <dbReference type="PROSITE" id="PS50995"/>
    </source>
</evidence>
<keyword evidence="1" id="KW-0805">Transcription regulation</keyword>
<dbReference type="SMART" id="SM00347">
    <property type="entry name" value="HTH_MARR"/>
    <property type="match status" value="1"/>
</dbReference>
<dbReference type="KEGG" id="muc:MuYL_3005"/>
<dbReference type="PANTHER" id="PTHR42756:SF1">
    <property type="entry name" value="TRANSCRIPTIONAL REPRESSOR OF EMRAB OPERON"/>
    <property type="match status" value="1"/>
</dbReference>
<dbReference type="EMBL" id="CP022743">
    <property type="protein sequence ID" value="ASU34890.1"/>
    <property type="molecule type" value="Genomic_DNA"/>
</dbReference>
<proteinExistence type="predicted"/>
<evidence type="ECO:0000313" key="5">
    <source>
        <dbReference type="EMBL" id="ASU34890.1"/>
    </source>
</evidence>
<feature type="domain" description="HTH marR-type" evidence="4">
    <location>
        <begin position="4"/>
        <end position="136"/>
    </location>
</feature>
<evidence type="ECO:0000313" key="6">
    <source>
        <dbReference type="Proteomes" id="UP000215002"/>
    </source>
</evidence>
<dbReference type="GO" id="GO:0003700">
    <property type="term" value="F:DNA-binding transcription factor activity"/>
    <property type="evidence" value="ECO:0007669"/>
    <property type="project" value="InterPro"/>
</dbReference>
<dbReference type="SUPFAM" id="SSF46785">
    <property type="entry name" value="Winged helix' DNA-binding domain"/>
    <property type="match status" value="1"/>
</dbReference>
<dbReference type="InterPro" id="IPR000835">
    <property type="entry name" value="HTH_MarR-typ"/>
</dbReference>
<dbReference type="Proteomes" id="UP000215002">
    <property type="component" value="Chromosome"/>
</dbReference>
<organism evidence="5 6">
    <name type="scientific">Mucilaginibacter xinganensis</name>
    <dbReference type="NCBI Taxonomy" id="1234841"/>
    <lineage>
        <taxon>Bacteria</taxon>
        <taxon>Pseudomonadati</taxon>
        <taxon>Bacteroidota</taxon>
        <taxon>Sphingobacteriia</taxon>
        <taxon>Sphingobacteriales</taxon>
        <taxon>Sphingobacteriaceae</taxon>
        <taxon>Mucilaginibacter</taxon>
    </lineage>
</organism>
<dbReference type="InterPro" id="IPR036388">
    <property type="entry name" value="WH-like_DNA-bd_sf"/>
</dbReference>
<keyword evidence="6" id="KW-1185">Reference proteome</keyword>
<dbReference type="Gene3D" id="1.10.10.10">
    <property type="entry name" value="Winged helix-like DNA-binding domain superfamily/Winged helix DNA-binding domain"/>
    <property type="match status" value="1"/>
</dbReference>
<dbReference type="AlphaFoldDB" id="A0A223NYN1"/>
<dbReference type="RefSeq" id="WP_094571176.1">
    <property type="nucleotide sequence ID" value="NZ_CP022743.1"/>
</dbReference>
<dbReference type="InterPro" id="IPR036390">
    <property type="entry name" value="WH_DNA-bd_sf"/>
</dbReference>
<reference evidence="5 6" key="1">
    <citation type="submission" date="2017-08" db="EMBL/GenBank/DDBJ databases">
        <title>Complete genome sequence of Mucilaginibacter sp. strain BJC16-A31.</title>
        <authorList>
            <consortium name="Henan University of Science and Technology"/>
            <person name="You X."/>
        </authorList>
    </citation>
    <scope>NUCLEOTIDE SEQUENCE [LARGE SCALE GENOMIC DNA]</scope>
    <source>
        <strain evidence="5 6">BJC16-A31</strain>
    </source>
</reference>
<accession>A0A223NYN1</accession>
<protein>
    <submittedName>
        <fullName evidence="5">DNA-binding transcriptional regulator, MarR family</fullName>
    </submittedName>
</protein>
<evidence type="ECO:0000256" key="2">
    <source>
        <dbReference type="ARBA" id="ARBA00023125"/>
    </source>
</evidence>
<dbReference type="PROSITE" id="PS50995">
    <property type="entry name" value="HTH_MARR_2"/>
    <property type="match status" value="1"/>
</dbReference>
<keyword evidence="2 5" id="KW-0238">DNA-binding</keyword>